<keyword evidence="2" id="KW-0812">Transmembrane</keyword>
<dbReference type="AlphaFoldDB" id="A0A212JTZ4"/>
<keyword evidence="2" id="KW-0472">Membrane</keyword>
<evidence type="ECO:0000256" key="2">
    <source>
        <dbReference type="SAM" id="Phobius"/>
    </source>
</evidence>
<evidence type="ECO:0000256" key="1">
    <source>
        <dbReference type="SAM" id="MobiDB-lite"/>
    </source>
</evidence>
<accession>A0A212JTZ4</accession>
<organism evidence="3">
    <name type="scientific">uncultured Alphaproteobacteria bacterium</name>
    <dbReference type="NCBI Taxonomy" id="91750"/>
    <lineage>
        <taxon>Bacteria</taxon>
        <taxon>Pseudomonadati</taxon>
        <taxon>Pseudomonadota</taxon>
        <taxon>Alphaproteobacteria</taxon>
        <taxon>environmental samples</taxon>
    </lineage>
</organism>
<dbReference type="InterPro" id="IPR018666">
    <property type="entry name" value="DUF2125"/>
</dbReference>
<reference evidence="3" key="1">
    <citation type="submission" date="2016-04" db="EMBL/GenBank/DDBJ databases">
        <authorList>
            <person name="Evans L.H."/>
            <person name="Alamgir A."/>
            <person name="Owens N."/>
            <person name="Weber N.D."/>
            <person name="Virtaneva K."/>
            <person name="Barbian K."/>
            <person name="Babar A."/>
            <person name="Rosenke K."/>
        </authorList>
    </citation>
    <scope>NUCLEOTIDE SEQUENCE</scope>
    <source>
        <strain evidence="3">86</strain>
    </source>
</reference>
<sequence>MSKARLGNAAAMLAAPALLAAIVVSYTAFWFYNAGAIKTRLADWAAERRANGDAAAYVVEGVGGFPTRLALEISSVELGFRRGETTWRLTAPKLSIESGVFSPRAFSVALPDGSEFGRTRPDRTDTLRKLGGQARFDFTVDAAEGLRTAVFGVADLALGGTWGGRALARPLHVTDGRIAVSAEPALVTAKNAAGPTARFGVSLNGLRWPDAAAFPLGPEVESFVLDGEITGPITAGTAYAALKTWREAGGSVAIKRIGLHWGASALEGTGTLVLDARLQPAASLTARVEGFVPLVDVLETADLIRDSDATLARLVLGREMPKTGSANLSLSLRDGVVYAGPLALVRVPDVAWPGAPAPPPERNLAEPGMDIGRDGTVRRKGDPL</sequence>
<evidence type="ECO:0008006" key="4">
    <source>
        <dbReference type="Google" id="ProtNLM"/>
    </source>
</evidence>
<feature type="region of interest" description="Disordered" evidence="1">
    <location>
        <begin position="354"/>
        <end position="384"/>
    </location>
</feature>
<dbReference type="EMBL" id="FLUO01000001">
    <property type="protein sequence ID" value="SBW02931.1"/>
    <property type="molecule type" value="Genomic_DNA"/>
</dbReference>
<protein>
    <recommendedName>
        <fullName evidence="4">DUF2125 domain-containing protein</fullName>
    </recommendedName>
</protein>
<dbReference type="Pfam" id="PF09898">
    <property type="entry name" value="DUF2125"/>
    <property type="match status" value="1"/>
</dbReference>
<gene>
    <name evidence="3" type="ORF">KL86APRO_11660</name>
</gene>
<feature type="transmembrane region" description="Helical" evidence="2">
    <location>
        <begin position="12"/>
        <end position="32"/>
    </location>
</feature>
<keyword evidence="2" id="KW-1133">Transmembrane helix</keyword>
<name>A0A212JTZ4_9PROT</name>
<evidence type="ECO:0000313" key="3">
    <source>
        <dbReference type="EMBL" id="SBW02931.1"/>
    </source>
</evidence>
<proteinExistence type="predicted"/>
<feature type="compositionally biased region" description="Basic and acidic residues" evidence="1">
    <location>
        <begin position="371"/>
        <end position="384"/>
    </location>
</feature>